<dbReference type="GO" id="GO:0046920">
    <property type="term" value="F:alpha-(1-&gt;3)-fucosyltransferase activity"/>
    <property type="evidence" value="ECO:0007669"/>
    <property type="project" value="TreeGrafter"/>
</dbReference>
<evidence type="ECO:0000256" key="13">
    <source>
        <dbReference type="SAM" id="MobiDB-lite"/>
    </source>
</evidence>
<dbReference type="InterPro" id="IPR001503">
    <property type="entry name" value="Glyco_trans_10"/>
</dbReference>
<evidence type="ECO:0000256" key="3">
    <source>
        <dbReference type="ARBA" id="ARBA00008919"/>
    </source>
</evidence>
<comment type="similarity">
    <text evidence="3 12">Belongs to the glycosyltransferase 10 family.</text>
</comment>
<evidence type="ECO:0000256" key="9">
    <source>
        <dbReference type="ARBA" id="ARBA00023136"/>
    </source>
</evidence>
<evidence type="ECO:0000256" key="6">
    <source>
        <dbReference type="ARBA" id="ARBA00022692"/>
    </source>
</evidence>
<keyword evidence="16" id="KW-1185">Reference proteome</keyword>
<dbReference type="OrthoDB" id="427096at2759"/>
<comment type="subcellular location">
    <subcellularLocation>
        <location evidence="12">Golgi apparatus</location>
        <location evidence="12">Golgi stack membrane</location>
        <topology evidence="12">Single-pass type II membrane protein</topology>
    </subcellularLocation>
    <subcellularLocation>
        <location evidence="1">Membrane</location>
        <topology evidence="1">Single-pass membrane protein</topology>
    </subcellularLocation>
</comment>
<dbReference type="InterPro" id="IPR031481">
    <property type="entry name" value="Glyco_tran_10_N"/>
</dbReference>
<evidence type="ECO:0000256" key="1">
    <source>
        <dbReference type="ARBA" id="ARBA00004167"/>
    </source>
</evidence>
<dbReference type="SUPFAM" id="SSF53756">
    <property type="entry name" value="UDP-Glycosyltransferase/glycogen phosphorylase"/>
    <property type="match status" value="1"/>
</dbReference>
<evidence type="ECO:0000256" key="10">
    <source>
        <dbReference type="ARBA" id="ARBA00023180"/>
    </source>
</evidence>
<feature type="region of interest" description="Disordered" evidence="13">
    <location>
        <begin position="698"/>
        <end position="762"/>
    </location>
</feature>
<evidence type="ECO:0000256" key="8">
    <source>
        <dbReference type="ARBA" id="ARBA00022989"/>
    </source>
</evidence>
<feature type="compositionally biased region" description="Polar residues" evidence="13">
    <location>
        <begin position="7"/>
        <end position="21"/>
    </location>
</feature>
<keyword evidence="12" id="KW-0333">Golgi apparatus</keyword>
<dbReference type="InterPro" id="IPR055270">
    <property type="entry name" value="Glyco_tran_10_C"/>
</dbReference>
<evidence type="ECO:0000259" key="15">
    <source>
        <dbReference type="Pfam" id="PF17039"/>
    </source>
</evidence>
<feature type="region of interest" description="Disordered" evidence="13">
    <location>
        <begin position="84"/>
        <end position="122"/>
    </location>
</feature>
<reference evidence="17" key="1">
    <citation type="submission" date="2025-08" db="UniProtKB">
        <authorList>
            <consortium name="RefSeq"/>
        </authorList>
    </citation>
    <scope>IDENTIFICATION</scope>
    <source>
        <tissue evidence="17">Spleen</tissue>
    </source>
</reference>
<dbReference type="GeneID" id="102825360"/>
<evidence type="ECO:0000256" key="7">
    <source>
        <dbReference type="ARBA" id="ARBA00022968"/>
    </source>
</evidence>
<name>A0A9B0WP69_CHRAS</name>
<evidence type="ECO:0000256" key="4">
    <source>
        <dbReference type="ARBA" id="ARBA00022676"/>
    </source>
</evidence>
<keyword evidence="7" id="KW-0735">Signal-anchor</keyword>
<dbReference type="InterPro" id="IPR038577">
    <property type="entry name" value="GT10-like_C_sf"/>
</dbReference>
<proteinExistence type="inferred from homology"/>
<keyword evidence="6 12" id="KW-0812">Transmembrane</keyword>
<keyword evidence="8" id="KW-1133">Transmembrane helix</keyword>
<comment type="pathway">
    <text evidence="2">Protein modification; protein glycosylation.</text>
</comment>
<feature type="region of interest" description="Disordered" evidence="13">
    <location>
        <begin position="1"/>
        <end position="22"/>
    </location>
</feature>
<keyword evidence="5 12" id="KW-0808">Transferase</keyword>
<evidence type="ECO:0000256" key="11">
    <source>
        <dbReference type="ARBA" id="ARBA00036481"/>
    </source>
</evidence>
<evidence type="ECO:0000256" key="12">
    <source>
        <dbReference type="RuleBase" id="RU003832"/>
    </source>
</evidence>
<sequence length="762" mass="82878">MAAAPYLSSSEGPTCIESSKVSDGPPDSFIVSQLYFPQAGTPNLSAGPAAPSPRLCCSFGLHCCAHVQPQFHLGTPILPQPSGWTPPQIWYQTNHPSPPPIPTSEGPGEDSATRGPLRGSHSLIPAQEPTAAVVGDRIHRPAASAPSASDTTVHRVLSFEIPPWVTCESCTSSPFDREVIEVIGAGGGETLEVSQTSLHPPWCQTVLTVARSQWASSVPGQGLQKVTCLDADPLGSGEQWGSGLLGVGQELHLDEVIRCPGALDREAGVGEVTMLKTSPSPVLARQKLWAWWGLTGGALLSALWFLWPPMPAPRGPLEPPPPLTILIWHWPFTDQPPDLPGETCSHFGAAHCCLSTNRSLLASADAVVFHHRELQNSRVHLPLDRRPRGQPWVWASMESPSHTHGLSRLGGIFNWVLSYRRDSDIFVPYGRLEPLEGPLLPPSPVKSRLAAWVVSNFQERQQRAKLYRQLAPHLHIDVFGRANRRPLCADCLLPTVARYHFYLAFENSVHRDYITEKFWRNALLAGTVPVVLGPPRANYEAFAPPDAFVHVEDFDSVHELASFLSSMNETCYQRFFAWHDHLRVRLLNDWRERFCAICARFPHLPRGQVYEDLEGWFQGDVLEPQKVKVGAMLAGSLLPSAGLMGLDPEPFLPELGLSPQALGHFFGMDSTPETRFAPGQGLGRALVDAADSGSGAFKRGRLGWGRAGDGTKSPSLPSPPGRSRRRAGPGRLSRPAPARATMPRGAAASGARWGAQGNGTRL</sequence>
<keyword evidence="4 12" id="KW-0328">Glycosyltransferase</keyword>
<dbReference type="Gene3D" id="3.40.50.11660">
    <property type="entry name" value="Glycosyl transferase family 10, C-terminal domain"/>
    <property type="match status" value="1"/>
</dbReference>
<dbReference type="GO" id="GO:0032580">
    <property type="term" value="C:Golgi cisterna membrane"/>
    <property type="evidence" value="ECO:0007669"/>
    <property type="project" value="UniProtKB-SubCell"/>
</dbReference>
<dbReference type="PANTHER" id="PTHR11929">
    <property type="entry name" value="ALPHA- 1,3 -FUCOSYLTRANSFERASE"/>
    <property type="match status" value="1"/>
</dbReference>
<evidence type="ECO:0000256" key="5">
    <source>
        <dbReference type="ARBA" id="ARBA00022679"/>
    </source>
</evidence>
<evidence type="ECO:0000313" key="16">
    <source>
        <dbReference type="Proteomes" id="UP000504623"/>
    </source>
</evidence>
<protein>
    <recommendedName>
        <fullName evidence="12">Fucosyltransferase</fullName>
        <ecNumber evidence="12">2.4.1.-</ecNumber>
    </recommendedName>
</protein>
<dbReference type="EC" id="2.4.1.-" evidence="12"/>
<feature type="domain" description="Fucosyltransferase N-terminal" evidence="15">
    <location>
        <begin position="323"/>
        <end position="430"/>
    </location>
</feature>
<gene>
    <name evidence="17" type="primary">LOC102825360</name>
</gene>
<keyword evidence="10" id="KW-0325">Glycoprotein</keyword>
<accession>A0A9B0WP69</accession>
<dbReference type="FunFam" id="3.40.50.11660:FF:000001">
    <property type="entry name" value="alpha-(1,3)-fucosyltransferase 9"/>
    <property type="match status" value="1"/>
</dbReference>
<feature type="domain" description="Fucosyltransferase C-terminal" evidence="14">
    <location>
        <begin position="445"/>
        <end position="616"/>
    </location>
</feature>
<dbReference type="RefSeq" id="XP_006863853.1">
    <property type="nucleotide sequence ID" value="XM_006863791.1"/>
</dbReference>
<evidence type="ECO:0000313" key="17">
    <source>
        <dbReference type="RefSeq" id="XP_006863853.1"/>
    </source>
</evidence>
<evidence type="ECO:0000259" key="14">
    <source>
        <dbReference type="Pfam" id="PF00852"/>
    </source>
</evidence>
<evidence type="ECO:0000256" key="2">
    <source>
        <dbReference type="ARBA" id="ARBA00004922"/>
    </source>
</evidence>
<feature type="compositionally biased region" description="Polar residues" evidence="13">
    <location>
        <begin position="84"/>
        <end position="95"/>
    </location>
</feature>
<dbReference type="Pfam" id="PF17039">
    <property type="entry name" value="Glyco_tran_10_N"/>
    <property type="match status" value="1"/>
</dbReference>
<dbReference type="PANTHER" id="PTHR11929:SF12">
    <property type="entry name" value="ALPHA-(1,3)-FUCOSYLTRANSFERASE 7"/>
    <property type="match status" value="1"/>
</dbReference>
<dbReference type="Pfam" id="PF00852">
    <property type="entry name" value="Glyco_transf_10"/>
    <property type="match status" value="1"/>
</dbReference>
<dbReference type="AlphaFoldDB" id="A0A9B0WP69"/>
<feature type="compositionally biased region" description="Low complexity" evidence="13">
    <location>
        <begin position="729"/>
        <end position="755"/>
    </location>
</feature>
<comment type="catalytic activity">
    <reaction evidence="11">
        <text>an N-acetyl-alpha-neuraminyl-(2-&gt;3)-beta-D-galactosyl-(1-&gt;4)-N-acetyl-beta-D-glucosaminyl derivative + GDP-beta-L-fucose = an alpha-Neu5Ac-(2-&gt;3)-beta-D-Gal-(1-&gt;4)-[alpha-L-Fuc-(1-&gt;3)]-beta-D-GlcNAc derivative + GDP + H(+)</text>
        <dbReference type="Rhea" id="RHEA:56076"/>
        <dbReference type="ChEBI" id="CHEBI:15378"/>
        <dbReference type="ChEBI" id="CHEBI:57273"/>
        <dbReference type="ChEBI" id="CHEBI:58189"/>
        <dbReference type="ChEBI" id="CHEBI:136545"/>
        <dbReference type="ChEBI" id="CHEBI:139509"/>
    </reaction>
    <physiologicalReaction direction="left-to-right" evidence="11">
        <dbReference type="Rhea" id="RHEA:56077"/>
    </physiologicalReaction>
</comment>
<dbReference type="Proteomes" id="UP000504623">
    <property type="component" value="Unplaced"/>
</dbReference>
<organism evidence="16 17">
    <name type="scientific">Chrysochloris asiatica</name>
    <name type="common">Cape golden mole</name>
    <dbReference type="NCBI Taxonomy" id="185453"/>
    <lineage>
        <taxon>Eukaryota</taxon>
        <taxon>Metazoa</taxon>
        <taxon>Chordata</taxon>
        <taxon>Craniata</taxon>
        <taxon>Vertebrata</taxon>
        <taxon>Euteleostomi</taxon>
        <taxon>Mammalia</taxon>
        <taxon>Eutheria</taxon>
        <taxon>Afrotheria</taxon>
        <taxon>Chrysochloridae</taxon>
        <taxon>Chrysochlorinae</taxon>
        <taxon>Chrysochloris</taxon>
    </lineage>
</organism>
<keyword evidence="9" id="KW-0472">Membrane</keyword>